<dbReference type="InterPro" id="IPR001387">
    <property type="entry name" value="Cro/C1-type_HTH"/>
</dbReference>
<evidence type="ECO:0000313" key="3">
    <source>
        <dbReference type="Proteomes" id="UP000051131"/>
    </source>
</evidence>
<protein>
    <recommendedName>
        <fullName evidence="1">HTH cro/C1-type domain-containing protein</fullName>
    </recommendedName>
</protein>
<evidence type="ECO:0000313" key="2">
    <source>
        <dbReference type="EMBL" id="KRM91466.1"/>
    </source>
</evidence>
<dbReference type="AlphaFoldDB" id="A0A0R2CJK9"/>
<dbReference type="Proteomes" id="UP000051131">
    <property type="component" value="Unassembled WGS sequence"/>
</dbReference>
<name>A0A0R2CJK9_9LACO</name>
<proteinExistence type="predicted"/>
<dbReference type="Pfam" id="PF01381">
    <property type="entry name" value="HTH_3"/>
    <property type="match status" value="1"/>
</dbReference>
<dbReference type="CDD" id="cd00093">
    <property type="entry name" value="HTH_XRE"/>
    <property type="match status" value="1"/>
</dbReference>
<accession>A0A0R2CJK9</accession>
<comment type="caution">
    <text evidence="2">The sequence shown here is derived from an EMBL/GenBank/DDBJ whole genome shotgun (WGS) entry which is preliminary data.</text>
</comment>
<dbReference type="SMART" id="SM00530">
    <property type="entry name" value="HTH_XRE"/>
    <property type="match status" value="1"/>
</dbReference>
<keyword evidence="3" id="KW-1185">Reference proteome</keyword>
<dbReference type="EMBL" id="AYZE01000010">
    <property type="protein sequence ID" value="KRM91466.1"/>
    <property type="molecule type" value="Genomic_DNA"/>
</dbReference>
<gene>
    <name evidence="2" type="ORF">FC80_GL000432</name>
</gene>
<feature type="domain" description="HTH cro/C1-type" evidence="1">
    <location>
        <begin position="8"/>
        <end position="62"/>
    </location>
</feature>
<reference evidence="2 3" key="1">
    <citation type="journal article" date="2015" name="Genome Announc.">
        <title>Expanding the biotechnology potential of lactobacilli through comparative genomics of 213 strains and associated genera.</title>
        <authorList>
            <person name="Sun Z."/>
            <person name="Harris H.M."/>
            <person name="McCann A."/>
            <person name="Guo C."/>
            <person name="Argimon S."/>
            <person name="Zhang W."/>
            <person name="Yang X."/>
            <person name="Jeffery I.B."/>
            <person name="Cooney J.C."/>
            <person name="Kagawa T.F."/>
            <person name="Liu W."/>
            <person name="Song Y."/>
            <person name="Salvetti E."/>
            <person name="Wrobel A."/>
            <person name="Rasinkangas P."/>
            <person name="Parkhill J."/>
            <person name="Rea M.C."/>
            <person name="O'Sullivan O."/>
            <person name="Ritari J."/>
            <person name="Douillard F.P."/>
            <person name="Paul Ross R."/>
            <person name="Yang R."/>
            <person name="Briner A.E."/>
            <person name="Felis G.E."/>
            <person name="de Vos W.M."/>
            <person name="Barrangou R."/>
            <person name="Klaenhammer T.R."/>
            <person name="Caufield P.W."/>
            <person name="Cui Y."/>
            <person name="Zhang H."/>
            <person name="O'Toole P.W."/>
        </authorList>
    </citation>
    <scope>NUCLEOTIDE SEQUENCE [LARGE SCALE GENOMIC DNA]</scope>
    <source>
        <strain evidence="2 3">DSM 21116</strain>
    </source>
</reference>
<sequence length="79" mass="8833">MEINLKRIKAERITAGISQQEMAKIIGVSRGAYWKRENGQTQIGVEELAKIAEAIGIDKNNIGIFFKFGVTECQHLVTK</sequence>
<dbReference type="PROSITE" id="PS50943">
    <property type="entry name" value="HTH_CROC1"/>
    <property type="match status" value="1"/>
</dbReference>
<dbReference type="InterPro" id="IPR010982">
    <property type="entry name" value="Lambda_DNA-bd_dom_sf"/>
</dbReference>
<dbReference type="SUPFAM" id="SSF47413">
    <property type="entry name" value="lambda repressor-like DNA-binding domains"/>
    <property type="match status" value="1"/>
</dbReference>
<dbReference type="PATRIC" id="fig|1423729.3.peg.434"/>
<dbReference type="OrthoDB" id="2971638at2"/>
<dbReference type="STRING" id="1423729.FC80_GL000432"/>
<organism evidence="2 3">
    <name type="scientific">Liquorilactobacillus cacaonum DSM 21116</name>
    <dbReference type="NCBI Taxonomy" id="1423729"/>
    <lineage>
        <taxon>Bacteria</taxon>
        <taxon>Bacillati</taxon>
        <taxon>Bacillota</taxon>
        <taxon>Bacilli</taxon>
        <taxon>Lactobacillales</taxon>
        <taxon>Lactobacillaceae</taxon>
        <taxon>Liquorilactobacillus</taxon>
    </lineage>
</organism>
<dbReference type="GO" id="GO:0003677">
    <property type="term" value="F:DNA binding"/>
    <property type="evidence" value="ECO:0007669"/>
    <property type="project" value="InterPro"/>
</dbReference>
<evidence type="ECO:0000259" key="1">
    <source>
        <dbReference type="PROSITE" id="PS50943"/>
    </source>
</evidence>
<dbReference type="Gene3D" id="1.10.260.40">
    <property type="entry name" value="lambda repressor-like DNA-binding domains"/>
    <property type="match status" value="1"/>
</dbReference>
<dbReference type="RefSeq" id="WP_057828707.1">
    <property type="nucleotide sequence ID" value="NZ_AYZE01000010.1"/>
</dbReference>